<accession>A0AAN9QKY3</accession>
<comment type="caution">
    <text evidence="1">The sequence shown here is derived from an EMBL/GenBank/DDBJ whole genome shotgun (WGS) entry which is preliminary data.</text>
</comment>
<dbReference type="AlphaFoldDB" id="A0AAN9QKY3"/>
<keyword evidence="2" id="KW-1185">Reference proteome</keyword>
<protein>
    <submittedName>
        <fullName evidence="1">Uncharacterized protein</fullName>
    </submittedName>
</protein>
<proteinExistence type="predicted"/>
<reference evidence="1 2" key="1">
    <citation type="submission" date="2024-01" db="EMBL/GenBank/DDBJ databases">
        <title>The genomes of 5 underutilized Papilionoideae crops provide insights into root nodulation and disease resistanc.</title>
        <authorList>
            <person name="Jiang F."/>
        </authorList>
    </citation>
    <scope>NUCLEOTIDE SEQUENCE [LARGE SCALE GENOMIC DNA]</scope>
    <source>
        <strain evidence="1">JINMINGXINNONG_FW02</strain>
        <tissue evidence="1">Leaves</tissue>
    </source>
</reference>
<dbReference type="EMBL" id="JAYMYR010000010">
    <property type="protein sequence ID" value="KAK7335163.1"/>
    <property type="molecule type" value="Genomic_DNA"/>
</dbReference>
<gene>
    <name evidence="1" type="ORF">VNO80_26939</name>
</gene>
<sequence length="102" mass="11700">MLPIGANEIGARGFQQFSHYKTSRVRFRLQLRTAPEENLKLELEVRKQNQKFRFLSCLVGIGSFSNFNLEFTLQGQFDENATWLEYAFDCGAHPVIEISVVG</sequence>
<name>A0AAN9QKY3_PHACN</name>
<evidence type="ECO:0000313" key="2">
    <source>
        <dbReference type="Proteomes" id="UP001374584"/>
    </source>
</evidence>
<dbReference type="Proteomes" id="UP001374584">
    <property type="component" value="Unassembled WGS sequence"/>
</dbReference>
<evidence type="ECO:0000313" key="1">
    <source>
        <dbReference type="EMBL" id="KAK7335163.1"/>
    </source>
</evidence>
<organism evidence="1 2">
    <name type="scientific">Phaseolus coccineus</name>
    <name type="common">Scarlet runner bean</name>
    <name type="synonym">Phaseolus multiflorus</name>
    <dbReference type="NCBI Taxonomy" id="3886"/>
    <lineage>
        <taxon>Eukaryota</taxon>
        <taxon>Viridiplantae</taxon>
        <taxon>Streptophyta</taxon>
        <taxon>Embryophyta</taxon>
        <taxon>Tracheophyta</taxon>
        <taxon>Spermatophyta</taxon>
        <taxon>Magnoliopsida</taxon>
        <taxon>eudicotyledons</taxon>
        <taxon>Gunneridae</taxon>
        <taxon>Pentapetalae</taxon>
        <taxon>rosids</taxon>
        <taxon>fabids</taxon>
        <taxon>Fabales</taxon>
        <taxon>Fabaceae</taxon>
        <taxon>Papilionoideae</taxon>
        <taxon>50 kb inversion clade</taxon>
        <taxon>NPAAA clade</taxon>
        <taxon>indigoferoid/millettioid clade</taxon>
        <taxon>Phaseoleae</taxon>
        <taxon>Phaseolus</taxon>
    </lineage>
</organism>